<evidence type="ECO:0000313" key="3">
    <source>
        <dbReference type="Proteomes" id="UP000789508"/>
    </source>
</evidence>
<sequence>MANSNQEIDNNHNFLRNSYSIADTAIRLDESHHTEQQYNLPENIWSNFVEGTEFPNGTDMLFDSEHIIDLQPNPSTSDNDNVTPQVDQQEDSLNTPLES</sequence>
<dbReference type="Proteomes" id="UP000789508">
    <property type="component" value="Unassembled WGS sequence"/>
</dbReference>
<feature type="compositionally biased region" description="Polar residues" evidence="1">
    <location>
        <begin position="72"/>
        <end position="99"/>
    </location>
</feature>
<evidence type="ECO:0000313" key="2">
    <source>
        <dbReference type="EMBL" id="CAG8576259.1"/>
    </source>
</evidence>
<reference evidence="2" key="1">
    <citation type="submission" date="2021-06" db="EMBL/GenBank/DDBJ databases">
        <authorList>
            <person name="Kallberg Y."/>
            <person name="Tangrot J."/>
            <person name="Rosling A."/>
        </authorList>
    </citation>
    <scope>NUCLEOTIDE SEQUENCE</scope>
    <source>
        <strain evidence="2">FL130A</strain>
    </source>
</reference>
<dbReference type="EMBL" id="CAJVPS010002785">
    <property type="protein sequence ID" value="CAG8576259.1"/>
    <property type="molecule type" value="Genomic_DNA"/>
</dbReference>
<accession>A0A9N9BUZ6</accession>
<feature type="region of interest" description="Disordered" evidence="1">
    <location>
        <begin position="68"/>
        <end position="99"/>
    </location>
</feature>
<protein>
    <submittedName>
        <fullName evidence="2">102_t:CDS:1</fullName>
    </submittedName>
</protein>
<comment type="caution">
    <text evidence="2">The sequence shown here is derived from an EMBL/GenBank/DDBJ whole genome shotgun (WGS) entry which is preliminary data.</text>
</comment>
<evidence type="ECO:0000256" key="1">
    <source>
        <dbReference type="SAM" id="MobiDB-lite"/>
    </source>
</evidence>
<proteinExistence type="predicted"/>
<dbReference type="AlphaFoldDB" id="A0A9N9BUZ6"/>
<organism evidence="2 3">
    <name type="scientific">Ambispora leptoticha</name>
    <dbReference type="NCBI Taxonomy" id="144679"/>
    <lineage>
        <taxon>Eukaryota</taxon>
        <taxon>Fungi</taxon>
        <taxon>Fungi incertae sedis</taxon>
        <taxon>Mucoromycota</taxon>
        <taxon>Glomeromycotina</taxon>
        <taxon>Glomeromycetes</taxon>
        <taxon>Archaeosporales</taxon>
        <taxon>Ambisporaceae</taxon>
        <taxon>Ambispora</taxon>
    </lineage>
</organism>
<gene>
    <name evidence="2" type="ORF">ALEPTO_LOCUS7046</name>
</gene>
<keyword evidence="3" id="KW-1185">Reference proteome</keyword>
<name>A0A9N9BUZ6_9GLOM</name>